<dbReference type="PROSITE" id="PS51186">
    <property type="entry name" value="GNAT"/>
    <property type="match status" value="1"/>
</dbReference>
<dbReference type="STRING" id="1206085.SAMN05443575_3997"/>
<organism evidence="3 4">
    <name type="scientific">Jatrophihabitans endophyticus</name>
    <dbReference type="NCBI Taxonomy" id="1206085"/>
    <lineage>
        <taxon>Bacteria</taxon>
        <taxon>Bacillati</taxon>
        <taxon>Actinomycetota</taxon>
        <taxon>Actinomycetes</taxon>
        <taxon>Jatrophihabitantales</taxon>
        <taxon>Jatrophihabitantaceae</taxon>
        <taxon>Jatrophihabitans</taxon>
    </lineage>
</organism>
<name>A0A1M5TF78_9ACTN</name>
<dbReference type="GO" id="GO:0016747">
    <property type="term" value="F:acyltransferase activity, transferring groups other than amino-acyl groups"/>
    <property type="evidence" value="ECO:0007669"/>
    <property type="project" value="InterPro"/>
</dbReference>
<evidence type="ECO:0000313" key="3">
    <source>
        <dbReference type="EMBL" id="SHH49364.1"/>
    </source>
</evidence>
<evidence type="ECO:0000313" key="4">
    <source>
        <dbReference type="Proteomes" id="UP000186132"/>
    </source>
</evidence>
<dbReference type="Pfam" id="PF00583">
    <property type="entry name" value="Acetyltransf_1"/>
    <property type="match status" value="1"/>
</dbReference>
<keyword evidence="4" id="KW-1185">Reference proteome</keyword>
<dbReference type="Proteomes" id="UP000186132">
    <property type="component" value="Unassembled WGS sequence"/>
</dbReference>
<evidence type="ECO:0000256" key="1">
    <source>
        <dbReference type="SAM" id="MobiDB-lite"/>
    </source>
</evidence>
<dbReference type="OrthoDB" id="5243635at2"/>
<dbReference type="RefSeq" id="WP_073392178.1">
    <property type="nucleotide sequence ID" value="NZ_FQVU01000006.1"/>
</dbReference>
<dbReference type="InterPro" id="IPR000182">
    <property type="entry name" value="GNAT_dom"/>
</dbReference>
<dbReference type="AlphaFoldDB" id="A0A1M5TF78"/>
<accession>A0A1M5TF78</accession>
<dbReference type="SUPFAM" id="SSF55729">
    <property type="entry name" value="Acyl-CoA N-acyltransferases (Nat)"/>
    <property type="match status" value="1"/>
</dbReference>
<sequence>MTEVTRRPALGTETDPRSGRPLLTLPVERRPVDARDTAFLRDLFADSRDDLLLLPSDTRDLIVDMQFRTQRRQWRLENPDAAHELLLVRGVRAGHVLVAEDAGTIELVDLVVRVGFRGLGIGGDVVAELADDADRSRRVIRLRVWAGNGAARRFFSRHGFAPAAVVGGFLDMVRPPAE</sequence>
<feature type="domain" description="N-acetyltransferase" evidence="2">
    <location>
        <begin position="38"/>
        <end position="177"/>
    </location>
</feature>
<dbReference type="Gene3D" id="3.40.630.30">
    <property type="match status" value="1"/>
</dbReference>
<protein>
    <submittedName>
        <fullName evidence="3">Acetyltransferase (GNAT) family protein</fullName>
    </submittedName>
</protein>
<evidence type="ECO:0000259" key="2">
    <source>
        <dbReference type="PROSITE" id="PS51186"/>
    </source>
</evidence>
<gene>
    <name evidence="3" type="ORF">SAMN05443575_3997</name>
</gene>
<feature type="region of interest" description="Disordered" evidence="1">
    <location>
        <begin position="1"/>
        <end position="23"/>
    </location>
</feature>
<dbReference type="InterPro" id="IPR016181">
    <property type="entry name" value="Acyl_CoA_acyltransferase"/>
</dbReference>
<keyword evidence="3" id="KW-0808">Transferase</keyword>
<dbReference type="EMBL" id="FQVU01000006">
    <property type="protein sequence ID" value="SHH49364.1"/>
    <property type="molecule type" value="Genomic_DNA"/>
</dbReference>
<reference evidence="3 4" key="1">
    <citation type="submission" date="2016-11" db="EMBL/GenBank/DDBJ databases">
        <authorList>
            <person name="Jaros S."/>
            <person name="Januszkiewicz K."/>
            <person name="Wedrychowicz H."/>
        </authorList>
    </citation>
    <scope>NUCLEOTIDE SEQUENCE [LARGE SCALE GENOMIC DNA]</scope>
    <source>
        <strain evidence="3 4">DSM 45627</strain>
    </source>
</reference>
<proteinExistence type="predicted"/>